<dbReference type="Gene3D" id="3.40.630.30">
    <property type="match status" value="1"/>
</dbReference>
<dbReference type="EMBL" id="CP159218">
    <property type="protein sequence ID" value="XCG63798.1"/>
    <property type="molecule type" value="Genomic_DNA"/>
</dbReference>
<reference evidence="4" key="1">
    <citation type="submission" date="2024-05" db="EMBL/GenBank/DDBJ databases">
        <authorList>
            <person name="Cai S.Y."/>
            <person name="Jin L.M."/>
            <person name="Li H.R."/>
        </authorList>
    </citation>
    <scope>NUCLEOTIDE SEQUENCE</scope>
    <source>
        <strain evidence="4">A5-74</strain>
    </source>
</reference>
<dbReference type="InterPro" id="IPR016181">
    <property type="entry name" value="Acyl_CoA_acyltransferase"/>
</dbReference>
<dbReference type="SUPFAM" id="SSF55729">
    <property type="entry name" value="Acyl-CoA N-acyltransferases (Nat)"/>
    <property type="match status" value="1"/>
</dbReference>
<evidence type="ECO:0000259" key="3">
    <source>
        <dbReference type="PROSITE" id="PS51186"/>
    </source>
</evidence>
<accession>A0AAU8DR37</accession>
<organism evidence="4">
    <name type="scientific">Nakamurella sp. A5-74</name>
    <dbReference type="NCBI Taxonomy" id="3158264"/>
    <lineage>
        <taxon>Bacteria</taxon>
        <taxon>Bacillati</taxon>
        <taxon>Actinomycetota</taxon>
        <taxon>Actinomycetes</taxon>
        <taxon>Nakamurellales</taxon>
        <taxon>Nakamurellaceae</taxon>
        <taxon>Nakamurella</taxon>
    </lineage>
</organism>
<dbReference type="InterPro" id="IPR050832">
    <property type="entry name" value="Bact_Acetyltransf"/>
</dbReference>
<evidence type="ECO:0000256" key="1">
    <source>
        <dbReference type="ARBA" id="ARBA00022679"/>
    </source>
</evidence>
<keyword evidence="2" id="KW-0012">Acyltransferase</keyword>
<keyword evidence="1" id="KW-0808">Transferase</keyword>
<gene>
    <name evidence="4" type="ORF">ABLG96_00100</name>
</gene>
<dbReference type="RefSeq" id="WP_353649413.1">
    <property type="nucleotide sequence ID" value="NZ_CP159218.1"/>
</dbReference>
<protein>
    <submittedName>
        <fullName evidence="4">GNAT family N-acetyltransferase</fullName>
    </submittedName>
</protein>
<dbReference type="PROSITE" id="PS51186">
    <property type="entry name" value="GNAT"/>
    <property type="match status" value="1"/>
</dbReference>
<evidence type="ECO:0000313" key="4">
    <source>
        <dbReference type="EMBL" id="XCG63798.1"/>
    </source>
</evidence>
<dbReference type="AlphaFoldDB" id="A0AAU8DR37"/>
<dbReference type="Pfam" id="PF00583">
    <property type="entry name" value="Acetyltransf_1"/>
    <property type="match status" value="1"/>
</dbReference>
<evidence type="ECO:0000256" key="2">
    <source>
        <dbReference type="ARBA" id="ARBA00023315"/>
    </source>
</evidence>
<dbReference type="CDD" id="cd04301">
    <property type="entry name" value="NAT_SF"/>
    <property type="match status" value="1"/>
</dbReference>
<proteinExistence type="predicted"/>
<dbReference type="InterPro" id="IPR000182">
    <property type="entry name" value="GNAT_dom"/>
</dbReference>
<sequence length="146" mass="15545">MADVAVMRGVQPAGADLAGRFFEAQQAGGVVYLIAWDGDEPLGDGVLVTGAGGVVPELKNLNVRAAHRSRGVGSALVRAAEELCRAQGADRMQVGVGLDNPRARALYERLGYVGTGEQDTVTYQYVDDDGHQRTATETSEQLCRRL</sequence>
<feature type="domain" description="N-acetyltransferase" evidence="3">
    <location>
        <begin position="1"/>
        <end position="143"/>
    </location>
</feature>
<name>A0AAU8DR37_9ACTN</name>
<dbReference type="PANTHER" id="PTHR43877">
    <property type="entry name" value="AMINOALKYLPHOSPHONATE N-ACETYLTRANSFERASE-RELATED-RELATED"/>
    <property type="match status" value="1"/>
</dbReference>
<dbReference type="GO" id="GO:0016747">
    <property type="term" value="F:acyltransferase activity, transferring groups other than amino-acyl groups"/>
    <property type="evidence" value="ECO:0007669"/>
    <property type="project" value="InterPro"/>
</dbReference>